<protein>
    <submittedName>
        <fullName evidence="1">Uncharacterized protein</fullName>
    </submittedName>
</protein>
<dbReference type="KEGG" id="ccho:CCHOA_03350"/>
<gene>
    <name evidence="1" type="ORF">CCHOA_03350</name>
</gene>
<dbReference type="Proteomes" id="UP000269019">
    <property type="component" value="Chromosome"/>
</dbReference>
<proteinExistence type="predicted"/>
<reference evidence="1 2" key="1">
    <citation type="submission" date="2018-11" db="EMBL/GenBank/DDBJ databases">
        <authorList>
            <person name="Kleinhagauer T."/>
            <person name="Glaeser S.P."/>
            <person name="Spergser J."/>
            <person name="Ruckert C."/>
            <person name="Kaempfer P."/>
            <person name="Busse H.-J."/>
        </authorList>
    </citation>
    <scope>NUCLEOTIDE SEQUENCE [LARGE SCALE GENOMIC DNA]</scope>
    <source>
        <strain evidence="1 2">200CH</strain>
    </source>
</reference>
<dbReference type="AlphaFoldDB" id="A0A3G6J5D2"/>
<sequence length="77" mass="8636">MLPVHNVRTLRIARQQFDALGFQKPPASFTGAIARVGNHESEKTAVRLWIQHGGFRRYCGAEAIGKLPYQRKTTASK</sequence>
<organism evidence="1 2">
    <name type="scientific">Corynebacterium choanae</name>
    <dbReference type="NCBI Taxonomy" id="1862358"/>
    <lineage>
        <taxon>Bacteria</taxon>
        <taxon>Bacillati</taxon>
        <taxon>Actinomycetota</taxon>
        <taxon>Actinomycetes</taxon>
        <taxon>Mycobacteriales</taxon>
        <taxon>Corynebacteriaceae</taxon>
        <taxon>Corynebacterium</taxon>
    </lineage>
</organism>
<keyword evidence="2" id="KW-1185">Reference proteome</keyword>
<dbReference type="EMBL" id="CP033896">
    <property type="protein sequence ID" value="AZA13082.1"/>
    <property type="molecule type" value="Genomic_DNA"/>
</dbReference>
<evidence type="ECO:0000313" key="2">
    <source>
        <dbReference type="Proteomes" id="UP000269019"/>
    </source>
</evidence>
<name>A0A3G6J5D2_9CORY</name>
<evidence type="ECO:0000313" key="1">
    <source>
        <dbReference type="EMBL" id="AZA13082.1"/>
    </source>
</evidence>
<accession>A0A3G6J5D2</accession>